<sequence>MTTGAKNIKNKTFTGMSISARFLVRVLNLASFGFLITKLSFWSPIVLPFLCSVWVPTLGFFMLNFFDCCATLTIMITLQVNIMKNDASLAALADYSGLVECRVRLHIATLEYQKVA</sequence>
<feature type="transmembrane region" description="Helical" evidence="1">
    <location>
        <begin position="22"/>
        <end position="41"/>
    </location>
</feature>
<evidence type="ECO:0000313" key="2">
    <source>
        <dbReference type="EMBL" id="RNA22582.1"/>
    </source>
</evidence>
<dbReference type="EMBL" id="REGN01003427">
    <property type="protein sequence ID" value="RNA22582.1"/>
    <property type="molecule type" value="Genomic_DNA"/>
</dbReference>
<reference evidence="2 3" key="1">
    <citation type="journal article" date="2018" name="Sci. Rep.">
        <title>Genomic signatures of local adaptation to the degree of environmental predictability in rotifers.</title>
        <authorList>
            <person name="Franch-Gras L."/>
            <person name="Hahn C."/>
            <person name="Garcia-Roger E.M."/>
            <person name="Carmona M.J."/>
            <person name="Serra M."/>
            <person name="Gomez A."/>
        </authorList>
    </citation>
    <scope>NUCLEOTIDE SEQUENCE [LARGE SCALE GENOMIC DNA]</scope>
    <source>
        <strain evidence="2">HYR1</strain>
    </source>
</reference>
<name>A0A3M7RGA6_BRAPC</name>
<feature type="transmembrane region" description="Helical" evidence="1">
    <location>
        <begin position="53"/>
        <end position="78"/>
    </location>
</feature>
<keyword evidence="3" id="KW-1185">Reference proteome</keyword>
<dbReference type="AlphaFoldDB" id="A0A3M7RGA6"/>
<keyword evidence="1" id="KW-1133">Transmembrane helix</keyword>
<keyword evidence="1" id="KW-0472">Membrane</keyword>
<gene>
    <name evidence="2" type="ORF">BpHYR1_009981</name>
</gene>
<dbReference type="Proteomes" id="UP000276133">
    <property type="component" value="Unassembled WGS sequence"/>
</dbReference>
<proteinExistence type="predicted"/>
<organism evidence="2 3">
    <name type="scientific">Brachionus plicatilis</name>
    <name type="common">Marine rotifer</name>
    <name type="synonym">Brachionus muelleri</name>
    <dbReference type="NCBI Taxonomy" id="10195"/>
    <lineage>
        <taxon>Eukaryota</taxon>
        <taxon>Metazoa</taxon>
        <taxon>Spiralia</taxon>
        <taxon>Gnathifera</taxon>
        <taxon>Rotifera</taxon>
        <taxon>Eurotatoria</taxon>
        <taxon>Monogononta</taxon>
        <taxon>Pseudotrocha</taxon>
        <taxon>Ploima</taxon>
        <taxon>Brachionidae</taxon>
        <taxon>Brachionus</taxon>
    </lineage>
</organism>
<keyword evidence="1" id="KW-0812">Transmembrane</keyword>
<comment type="caution">
    <text evidence="2">The sequence shown here is derived from an EMBL/GenBank/DDBJ whole genome shotgun (WGS) entry which is preliminary data.</text>
</comment>
<accession>A0A3M7RGA6</accession>
<evidence type="ECO:0000256" key="1">
    <source>
        <dbReference type="SAM" id="Phobius"/>
    </source>
</evidence>
<protein>
    <submittedName>
        <fullName evidence="2">Uncharacterized protein</fullName>
    </submittedName>
</protein>
<evidence type="ECO:0000313" key="3">
    <source>
        <dbReference type="Proteomes" id="UP000276133"/>
    </source>
</evidence>